<dbReference type="PANTHER" id="PTHR30249">
    <property type="entry name" value="PUTATIVE SEROTONIN TRANSPORTER"/>
    <property type="match status" value="1"/>
</dbReference>
<evidence type="ECO:0000313" key="7">
    <source>
        <dbReference type="Proteomes" id="UP000698242"/>
    </source>
</evidence>
<keyword evidence="2 5" id="KW-0812">Transmembrane</keyword>
<protein>
    <submittedName>
        <fullName evidence="6">Phospholipase A1</fullName>
        <ecNumber evidence="6">3.1.1.32</ecNumber>
    </submittedName>
</protein>
<evidence type="ECO:0000256" key="1">
    <source>
        <dbReference type="ARBA" id="ARBA00004141"/>
    </source>
</evidence>
<feature type="transmembrane region" description="Helical" evidence="5">
    <location>
        <begin position="102"/>
        <end position="124"/>
    </location>
</feature>
<dbReference type="GO" id="GO:0008970">
    <property type="term" value="F:phospholipase A1 activity"/>
    <property type="evidence" value="ECO:0007669"/>
    <property type="project" value="UniProtKB-EC"/>
</dbReference>
<accession>A0A921NR53</accession>
<dbReference type="AlphaFoldDB" id="A0A921NR53"/>
<dbReference type="Proteomes" id="UP000698242">
    <property type="component" value="Unassembled WGS sequence"/>
</dbReference>
<feature type="transmembrane region" description="Helical" evidence="5">
    <location>
        <begin position="6"/>
        <end position="29"/>
    </location>
</feature>
<keyword evidence="6" id="KW-0378">Hydrolase</keyword>
<evidence type="ECO:0000313" key="6">
    <source>
        <dbReference type="EMBL" id="KAF0676070.1"/>
    </source>
</evidence>
<keyword evidence="3 5" id="KW-1133">Transmembrane helix</keyword>
<evidence type="ECO:0000256" key="2">
    <source>
        <dbReference type="ARBA" id="ARBA00022692"/>
    </source>
</evidence>
<comment type="subcellular location">
    <subcellularLocation>
        <location evidence="1">Membrane</location>
        <topology evidence="1">Multi-pass membrane protein</topology>
    </subcellularLocation>
</comment>
<evidence type="ECO:0000256" key="4">
    <source>
        <dbReference type="ARBA" id="ARBA00023136"/>
    </source>
</evidence>
<feature type="transmembrane region" description="Helical" evidence="5">
    <location>
        <begin position="41"/>
        <end position="60"/>
    </location>
</feature>
<proteinExistence type="predicted"/>
<dbReference type="EMBL" id="APKE01000019">
    <property type="protein sequence ID" value="KAF0676070.1"/>
    <property type="molecule type" value="Genomic_DNA"/>
</dbReference>
<dbReference type="PANTHER" id="PTHR30249:SF0">
    <property type="entry name" value="PLASTIDAL GLYCOLATE_GLYCERATE TRANSLOCATOR 1, CHLOROPLASTIC"/>
    <property type="match status" value="1"/>
</dbReference>
<feature type="transmembrane region" description="Helical" evidence="5">
    <location>
        <begin position="72"/>
        <end position="90"/>
    </location>
</feature>
<dbReference type="OrthoDB" id="9811701at2"/>
<evidence type="ECO:0000256" key="5">
    <source>
        <dbReference type="SAM" id="Phobius"/>
    </source>
</evidence>
<gene>
    <name evidence="6" type="ORF">PMES_01634</name>
</gene>
<dbReference type="Pfam" id="PF04172">
    <property type="entry name" value="LrgB"/>
    <property type="match status" value="1"/>
</dbReference>
<feature type="transmembrane region" description="Helical" evidence="5">
    <location>
        <begin position="211"/>
        <end position="237"/>
    </location>
</feature>
<organism evidence="6 7">
    <name type="scientific">Profundibacterium mesophilum KAUST100406-0324</name>
    <dbReference type="NCBI Taxonomy" id="1037889"/>
    <lineage>
        <taxon>Bacteria</taxon>
        <taxon>Pseudomonadati</taxon>
        <taxon>Pseudomonadota</taxon>
        <taxon>Alphaproteobacteria</taxon>
        <taxon>Rhodobacterales</taxon>
        <taxon>Roseobacteraceae</taxon>
        <taxon>Profundibacterium</taxon>
    </lineage>
</organism>
<name>A0A921NR53_9RHOB</name>
<reference evidence="6" key="1">
    <citation type="submission" date="2013-03" db="EMBL/GenBank/DDBJ databases">
        <title>Genome Sequence of the Profundibacterium mesophilum strain KAUST100406-0324T from Red Sea, a novel genus in the family Rhodobacteraceae.</title>
        <authorList>
            <person name="Essack M."/>
            <person name="Alam I."/>
            <person name="Lafi F."/>
            <person name="Alawi W."/>
            <person name="Kamanu F."/>
            <person name="Al-Suwailem A."/>
            <person name="Lee O.O."/>
            <person name="Xu Y."/>
            <person name="Bajic V."/>
            <person name="Qian P.-Y."/>
            <person name="Archer J."/>
        </authorList>
    </citation>
    <scope>NUCLEOTIDE SEQUENCE</scope>
    <source>
        <strain evidence="6">KAUST100406-0324</strain>
    </source>
</reference>
<feature type="transmembrane region" description="Helical" evidence="5">
    <location>
        <begin position="144"/>
        <end position="173"/>
    </location>
</feature>
<dbReference type="InterPro" id="IPR007300">
    <property type="entry name" value="CidB/LrgB"/>
</dbReference>
<sequence length="238" mass="24635">MNDPVILWSYLAEEPLLWLAVTLLAYVLADHVSERARRHPLANPVLIAVIVIGAVLHVSGTPYRVYFEGAQFVHFLLGPATVALAVPLFENLGTVRRAVFPMLAALLAGSLTAILSALGIAWALGVRGDLLLSLAPKSTTAPVALGVAEAIGGIPSLTAVLVIVTGVIGAIVATPMLNALGIRDWRARGFAVGVAAHGIGTAHAFRIHGTAGAFSGIGMGMNAVLTAVIVPVIVAFFF</sequence>
<keyword evidence="7" id="KW-1185">Reference proteome</keyword>
<dbReference type="EC" id="3.1.1.32" evidence="6"/>
<keyword evidence="4 5" id="KW-0472">Membrane</keyword>
<dbReference type="RefSeq" id="WP_159965199.1">
    <property type="nucleotide sequence ID" value="NZ_APKE01000019.1"/>
</dbReference>
<dbReference type="GO" id="GO:0016020">
    <property type="term" value="C:membrane"/>
    <property type="evidence" value="ECO:0007669"/>
    <property type="project" value="UniProtKB-SubCell"/>
</dbReference>
<evidence type="ECO:0000256" key="3">
    <source>
        <dbReference type="ARBA" id="ARBA00022989"/>
    </source>
</evidence>
<comment type="caution">
    <text evidence="6">The sequence shown here is derived from an EMBL/GenBank/DDBJ whole genome shotgun (WGS) entry which is preliminary data.</text>
</comment>